<keyword evidence="5" id="KW-0269">Exonuclease</keyword>
<dbReference type="Proteomes" id="UP000219058">
    <property type="component" value="Unassembled WGS sequence"/>
</dbReference>
<dbReference type="EMBL" id="PGGD01000001">
    <property type="protein sequence ID" value="PJF00109.1"/>
    <property type="molecule type" value="Genomic_DNA"/>
</dbReference>
<evidence type="ECO:0000256" key="5">
    <source>
        <dbReference type="ARBA" id="ARBA00022839"/>
    </source>
</evidence>
<reference evidence="8 32" key="7">
    <citation type="submission" date="2017-11" db="EMBL/GenBank/DDBJ databases">
        <title>Genome sequencing of Prevotella intermedia KCOM 1949.</title>
        <authorList>
            <person name="Kook J.-K."/>
            <person name="Park S.-N."/>
            <person name="Lim Y.K."/>
        </authorList>
    </citation>
    <scope>NUCLEOTIDE SEQUENCE [LARGE SCALE GENOMIC DNA]</scope>
    <source>
        <strain evidence="8 32">KCOM 1949</strain>
    </source>
</reference>
<dbReference type="GO" id="GO:0009318">
    <property type="term" value="C:exodeoxyribonuclease VII complex"/>
    <property type="evidence" value="ECO:0007669"/>
    <property type="project" value="UniProtKB-UniRule"/>
</dbReference>
<evidence type="ECO:0000313" key="25">
    <source>
        <dbReference type="Proteomes" id="UP000229102"/>
    </source>
</evidence>
<evidence type="ECO:0000313" key="22">
    <source>
        <dbReference type="Proteomes" id="UP000217431"/>
    </source>
</evidence>
<evidence type="ECO:0000313" key="30">
    <source>
        <dbReference type="Proteomes" id="UP000230046"/>
    </source>
</evidence>
<dbReference type="Proteomes" id="UP000231201">
    <property type="component" value="Unassembled WGS sequence"/>
</dbReference>
<reference evidence="10 21" key="1">
    <citation type="submission" date="2015-07" db="EMBL/GenBank/DDBJ databases">
        <title>Complete genome sequence of Prevotella intermedia strain 17-2.</title>
        <authorList>
            <person name="Nambu T."/>
        </authorList>
    </citation>
    <scope>NUCLEOTIDE SEQUENCE [LARGE SCALE GENOMIC DNA]</scope>
    <source>
        <strain evidence="10 21">17-2</strain>
    </source>
</reference>
<dbReference type="AlphaFoldDB" id="A0A0H5B555"/>
<evidence type="ECO:0000313" key="20">
    <source>
        <dbReference type="EMBL" id="RRF87439.1"/>
    </source>
</evidence>
<reference evidence="17 25" key="10">
    <citation type="submission" date="2017-11" db="EMBL/GenBank/DDBJ databases">
        <title>Genome sequencing of Prevotella intermedia KCOM 2698.</title>
        <authorList>
            <person name="Kook J.-K."/>
            <person name="Park S.-N."/>
            <person name="Lim Y.K."/>
        </authorList>
    </citation>
    <scope>NUCLEOTIDE SEQUENCE [LARGE SCALE GENOMIC DNA]</scope>
    <source>
        <strain evidence="17 25">KCOM 2698</strain>
    </source>
</reference>
<evidence type="ECO:0000313" key="34">
    <source>
        <dbReference type="Proteomes" id="UP000283868"/>
    </source>
</evidence>
<dbReference type="SUPFAM" id="SSF116842">
    <property type="entry name" value="XseB-like"/>
    <property type="match status" value="1"/>
</dbReference>
<evidence type="ECO:0000313" key="17">
    <source>
        <dbReference type="EMBL" id="PJI20871.1"/>
    </source>
</evidence>
<dbReference type="STRING" id="28131.BWX40_05130"/>
<dbReference type="OMA" id="HTEMEVN"/>
<evidence type="ECO:0000313" key="32">
    <source>
        <dbReference type="Proteomes" id="UP000230742"/>
    </source>
</evidence>
<evidence type="ECO:0000256" key="3">
    <source>
        <dbReference type="ARBA" id="ARBA00022722"/>
    </source>
</evidence>
<evidence type="ECO:0000313" key="8">
    <source>
        <dbReference type="EMBL" id="ATV31323.1"/>
    </source>
</evidence>
<dbReference type="EC" id="3.1.11.6" evidence="6"/>
<evidence type="ECO:0000256" key="4">
    <source>
        <dbReference type="ARBA" id="ARBA00022801"/>
    </source>
</evidence>
<dbReference type="EMBL" id="PENF01000001">
    <property type="protein sequence ID" value="PJI20871.1"/>
    <property type="molecule type" value="Genomic_DNA"/>
</dbReference>
<gene>
    <name evidence="20" type="primary">xseB</name>
    <name evidence="12" type="ORF">CLI71_06300</name>
    <name evidence="13" type="ORF">CTI16_05515</name>
    <name evidence="14" type="ORF">CTI18_08940</name>
    <name evidence="8" type="ORF">CTM46_07675</name>
    <name evidence="9" type="ORF">CTM50_12060</name>
    <name evidence="17" type="ORF">CTM53_08645</name>
    <name evidence="19" type="ORF">CTM58_04070</name>
    <name evidence="18" type="ORF">CTM59_00760</name>
    <name evidence="7" type="ORF">CTM62_02310</name>
    <name evidence="16" type="ORF">CUB97_01775</name>
    <name evidence="15" type="ORF">CUC04_01610</name>
    <name evidence="20" type="ORF">D2S45_06255</name>
    <name evidence="10" type="ORF">PI172_1342</name>
    <name evidence="11" type="ORF">PIOMA14_I_0689</name>
</gene>
<dbReference type="EMBL" id="PENH01000001">
    <property type="protein sequence ID" value="PJI24705.1"/>
    <property type="molecule type" value="Genomic_DNA"/>
</dbReference>
<dbReference type="EMBL" id="NSLY01000014">
    <property type="protein sequence ID" value="PDP60230.1"/>
    <property type="molecule type" value="Genomic_DNA"/>
</dbReference>
<dbReference type="EMBL" id="CP024727">
    <property type="protein sequence ID" value="ATV31323.1"/>
    <property type="molecule type" value="Genomic_DNA"/>
</dbReference>
<dbReference type="Gene3D" id="1.10.287.1040">
    <property type="entry name" value="Exonuclease VII, small subunit"/>
    <property type="match status" value="1"/>
</dbReference>
<reference evidence="15 31" key="9">
    <citation type="submission" date="2017-11" db="EMBL/GenBank/DDBJ databases">
        <title>Genome sequencing of Prevotella intermedia KCOM 2069.</title>
        <authorList>
            <person name="Kook J.-K."/>
            <person name="Park S.-N."/>
            <person name="Lim Y.K."/>
        </authorList>
    </citation>
    <scope>NUCLEOTIDE SEQUENCE [LARGE SCALE GENOMIC DNA]</scope>
    <source>
        <strain evidence="15 31">KCOM 2069</strain>
    </source>
</reference>
<evidence type="ECO:0000313" key="29">
    <source>
        <dbReference type="Proteomes" id="UP000229884"/>
    </source>
</evidence>
<reference evidence="13 26" key="4">
    <citation type="submission" date="2017-11" db="EMBL/GenBank/DDBJ databases">
        <title>Genome sequencing of Prevotella intermedia KCOM 1101.</title>
        <authorList>
            <person name="Kook J.-K."/>
            <person name="Park S.-N."/>
            <person name="Lim Y.K."/>
        </authorList>
    </citation>
    <scope>NUCLEOTIDE SEQUENCE [LARGE SCALE GENOMIC DNA]</scope>
    <source>
        <strain evidence="13 26">KCOM 1101</strain>
    </source>
</reference>
<dbReference type="GO" id="GO:0006308">
    <property type="term" value="P:DNA catabolic process"/>
    <property type="evidence" value="ECO:0007669"/>
    <property type="project" value="UniProtKB-UniRule"/>
</dbReference>
<dbReference type="EMBL" id="PEKM01000001">
    <property type="protein sequence ID" value="PIK18564.1"/>
    <property type="molecule type" value="Genomic_DNA"/>
</dbReference>
<keyword evidence="2" id="KW-0963">Cytoplasm</keyword>
<evidence type="ECO:0000313" key="27">
    <source>
        <dbReference type="Proteomes" id="UP000229323"/>
    </source>
</evidence>
<evidence type="ECO:0000256" key="1">
    <source>
        <dbReference type="ARBA" id="ARBA00009998"/>
    </source>
</evidence>
<evidence type="ECO:0000313" key="12">
    <source>
        <dbReference type="EMBL" id="PDP60230.1"/>
    </source>
</evidence>
<evidence type="ECO:0000313" key="33">
    <source>
        <dbReference type="Proteomes" id="UP000231201"/>
    </source>
</evidence>
<comment type="similarity">
    <text evidence="1">Belongs to the XseB family.</text>
</comment>
<evidence type="ECO:0000313" key="18">
    <source>
        <dbReference type="EMBL" id="PJI24705.1"/>
    </source>
</evidence>
<reference evidence="20 34" key="14">
    <citation type="submission" date="2018-08" db="EMBL/GenBank/DDBJ databases">
        <title>Comparative analysis of Prevotella intermedia strains.</title>
        <authorList>
            <person name="Moon J.-H."/>
            <person name="Lee J.-H."/>
        </authorList>
    </citation>
    <scope>NUCLEOTIDE SEQUENCE [LARGE SCALE GENOMIC DNA]</scope>
    <source>
        <strain evidence="20 34">ATCC 15033</strain>
    </source>
</reference>
<dbReference type="InterPro" id="IPR037004">
    <property type="entry name" value="Exonuc_VII_ssu_sf"/>
</dbReference>
<dbReference type="EMBL" id="QXEN01000007">
    <property type="protein sequence ID" value="RRF87439.1"/>
    <property type="molecule type" value="Genomic_DNA"/>
</dbReference>
<accession>A0A0H5B555</accession>
<dbReference type="InterPro" id="IPR003761">
    <property type="entry name" value="Exonuc_VII_S"/>
</dbReference>
<evidence type="ECO:0000313" key="19">
    <source>
        <dbReference type="EMBL" id="PJI27337.1"/>
    </source>
</evidence>
<dbReference type="PATRIC" id="fig|28131.4.peg.2083"/>
<reference evidence="12 23" key="3">
    <citation type="submission" date="2017-09" db="EMBL/GenBank/DDBJ databases">
        <title>Phase variable restriction modification systems are present in the genome sequences of periodontal pathogens Prevotella intermedia, Tannerella forsythia and Porphyromonas gingivalis.</title>
        <authorList>
            <person name="Haigh R.D."/>
            <person name="Crawford L."/>
            <person name="Ralph J."/>
            <person name="Wanford J."/>
            <person name="Vartoukian S.R."/>
            <person name="Hijazib K."/>
            <person name="Wade W."/>
            <person name="Oggioni M.R."/>
        </authorList>
    </citation>
    <scope>NUCLEOTIDE SEQUENCE [LARGE SCALE GENOMIC DNA]</scope>
    <source>
        <strain evidence="12 23">WW2834</strain>
    </source>
</reference>
<evidence type="ECO:0000313" key="21">
    <source>
        <dbReference type="Proteomes" id="UP000067008"/>
    </source>
</evidence>
<dbReference type="NCBIfam" id="TIGR01280">
    <property type="entry name" value="xseB"/>
    <property type="match status" value="1"/>
</dbReference>
<name>A0A0H5B555_PREIN</name>
<keyword evidence="4 20" id="KW-0378">Hydrolase</keyword>
<sequence>MKYEEALGKLEAIVDKMERGDMDIDTMASELKKAQGLIKVCKDKLTHTDEEIKKLLETK</sequence>
<reference evidence="19 29" key="11">
    <citation type="submission" date="2017-11" db="EMBL/GenBank/DDBJ databases">
        <title>Genome sequencing of Prevotella intermedia KCOM 2832.</title>
        <authorList>
            <person name="Kook J.-K."/>
            <person name="Park S.-N."/>
            <person name="Lim Y.K."/>
        </authorList>
    </citation>
    <scope>NUCLEOTIDE SEQUENCE [LARGE SCALE GENOMIC DNA]</scope>
    <source>
        <strain evidence="19 29">KCOM 2832</strain>
    </source>
</reference>
<organism evidence="20 34">
    <name type="scientific">Prevotella intermedia</name>
    <dbReference type="NCBI Taxonomy" id="28131"/>
    <lineage>
        <taxon>Bacteria</taxon>
        <taxon>Pseudomonadati</taxon>
        <taxon>Bacteroidota</taxon>
        <taxon>Bacteroidia</taxon>
        <taxon>Bacteroidales</taxon>
        <taxon>Prevotellaceae</taxon>
        <taxon>Prevotella</taxon>
    </lineage>
</organism>
<dbReference type="EMBL" id="PEKN01000001">
    <property type="protein sequence ID" value="PIK21415.1"/>
    <property type="molecule type" value="Genomic_DNA"/>
</dbReference>
<reference evidence="18 33" key="12">
    <citation type="submission" date="2017-11" db="EMBL/GenBank/DDBJ databases">
        <title>Genome sequencing of Prevotella intermedia KCOM 2833.</title>
        <authorList>
            <person name="Kook J.-K."/>
            <person name="Park S.-N."/>
            <person name="Lim Y.K."/>
        </authorList>
    </citation>
    <scope>NUCLEOTIDE SEQUENCE [LARGE SCALE GENOMIC DNA]</scope>
    <source>
        <strain evidence="18 33">KCOM 2833</strain>
    </source>
</reference>
<dbReference type="Proteomes" id="UP000230046">
    <property type="component" value="Unassembled WGS sequence"/>
</dbReference>
<dbReference type="EMBL" id="CP024723">
    <property type="protein sequence ID" value="ATV25669.1"/>
    <property type="molecule type" value="Genomic_DNA"/>
</dbReference>
<reference evidence="11 22" key="2">
    <citation type="journal article" date="2016" name="DNA Res.">
        <title>The complete genome sequencing of Prevotella intermedia strain OMA14 and a subsequent fine-scale, intra-species genomic comparison reveal an unusual amplification of conjugative and mobile transposons and identify a novel Prevotella-lineage-specific repeat.</title>
        <authorList>
            <person name="Naito M."/>
            <person name="Ogura Y."/>
            <person name="Itoh T."/>
            <person name="Shoji M."/>
            <person name="Okamoto M."/>
            <person name="Hayashi T."/>
            <person name="Nakayama K."/>
        </authorList>
    </citation>
    <scope>NUCLEOTIDE SEQUENCE [LARGE SCALE GENOMIC DNA]</scope>
    <source>
        <strain evidence="11 22">OMA14</strain>
    </source>
</reference>
<evidence type="ECO:0000313" key="26">
    <source>
        <dbReference type="Proteomes" id="UP000229111"/>
    </source>
</evidence>
<evidence type="ECO:0000313" key="10">
    <source>
        <dbReference type="EMBL" id="BAR96070.1"/>
    </source>
</evidence>
<evidence type="ECO:0000313" key="31">
    <source>
        <dbReference type="Proteomes" id="UP000230500"/>
    </source>
</evidence>
<dbReference type="Proteomes" id="UP000217431">
    <property type="component" value="Chromosome I"/>
</dbReference>
<keyword evidence="34" id="KW-1185">Reference proteome</keyword>
<dbReference type="Proteomes" id="UP000229111">
    <property type="component" value="Unassembled WGS sequence"/>
</dbReference>
<evidence type="ECO:0000313" key="13">
    <source>
        <dbReference type="EMBL" id="PIK18564.1"/>
    </source>
</evidence>
<dbReference type="EMBL" id="PESN01000001">
    <property type="protein sequence ID" value="PIN28215.1"/>
    <property type="molecule type" value="Genomic_DNA"/>
</dbReference>
<protein>
    <recommendedName>
        <fullName evidence="6">Exodeoxyribonuclease VII small subunit</fullName>
        <ecNumber evidence="6">3.1.11.6</ecNumber>
    </recommendedName>
</protein>
<keyword evidence="3" id="KW-0540">Nuclease</keyword>
<dbReference type="Proteomes" id="UP000229323">
    <property type="component" value="Chromosome"/>
</dbReference>
<dbReference type="Proteomes" id="UP000228641">
    <property type="component" value="Unassembled WGS sequence"/>
</dbReference>
<reference evidence="14 30" key="5">
    <citation type="submission" date="2017-11" db="EMBL/GenBank/DDBJ databases">
        <title>Genome sequencing of Prevotella intermedia KCOM 1653.</title>
        <authorList>
            <person name="Kook J.-K."/>
            <person name="Park S.-N."/>
            <person name="Lim Y.K."/>
        </authorList>
    </citation>
    <scope>NUCLEOTIDE SEQUENCE [LARGE SCALE GENOMIC DNA]</scope>
    <source>
        <strain evidence="14 30">KCOM 1653</strain>
    </source>
</reference>
<evidence type="ECO:0000313" key="14">
    <source>
        <dbReference type="EMBL" id="PIK21415.1"/>
    </source>
</evidence>
<evidence type="ECO:0000256" key="6">
    <source>
        <dbReference type="NCBIfam" id="TIGR01280"/>
    </source>
</evidence>
<dbReference type="EMBL" id="AP014597">
    <property type="protein sequence ID" value="BAU17197.1"/>
    <property type="molecule type" value="Genomic_DNA"/>
</dbReference>
<reference evidence="9 27" key="8">
    <citation type="submission" date="2017-11" db="EMBL/GenBank/DDBJ databases">
        <title>Genome sequencing of Prevotella intermedia KCOM 2033.</title>
        <authorList>
            <person name="Kook J.-K."/>
            <person name="Park S.-N."/>
            <person name="Lim Y.K."/>
        </authorList>
    </citation>
    <scope>NUCLEOTIDE SEQUENCE [LARGE SCALE GENOMIC DNA]</scope>
    <source>
        <strain evidence="9 27">KCOM 2033</strain>
    </source>
</reference>
<dbReference type="Proteomes" id="UP000283868">
    <property type="component" value="Unassembled WGS sequence"/>
</dbReference>
<dbReference type="EMBL" id="CP024696">
    <property type="protein sequence ID" value="ATV53688.1"/>
    <property type="molecule type" value="Genomic_DNA"/>
</dbReference>
<dbReference type="RefSeq" id="WP_014709865.1">
    <property type="nucleotide sequence ID" value="NZ_AP014597.1"/>
</dbReference>
<dbReference type="Proteomes" id="UP000230500">
    <property type="component" value="Unassembled WGS sequence"/>
</dbReference>
<evidence type="ECO:0000256" key="2">
    <source>
        <dbReference type="ARBA" id="ARBA00022490"/>
    </source>
</evidence>
<dbReference type="EMBL" id="AP014925">
    <property type="protein sequence ID" value="BAR96070.1"/>
    <property type="molecule type" value="Genomic_DNA"/>
</dbReference>
<dbReference type="EMBL" id="PENG01000001">
    <property type="protein sequence ID" value="PJI27337.1"/>
    <property type="molecule type" value="Genomic_DNA"/>
</dbReference>
<evidence type="ECO:0000313" key="28">
    <source>
        <dbReference type="Proteomes" id="UP000229630"/>
    </source>
</evidence>
<dbReference type="Proteomes" id="UP000229102">
    <property type="component" value="Unassembled WGS sequence"/>
</dbReference>
<reference evidence="7 28" key="13">
    <citation type="submission" date="2017-11" db="EMBL/GenBank/DDBJ databases">
        <title>Genome sequencing of Prevotella intermedia KCOM 2837.</title>
        <authorList>
            <person name="Kook J.-K."/>
            <person name="Park S.-N."/>
            <person name="Lim Y.K."/>
        </authorList>
    </citation>
    <scope>NUCLEOTIDE SEQUENCE [LARGE SCALE GENOMIC DNA]</scope>
    <source>
        <strain evidence="7 28">KCOM 2837</strain>
    </source>
</reference>
<dbReference type="GO" id="GO:0008855">
    <property type="term" value="F:exodeoxyribonuclease VII activity"/>
    <property type="evidence" value="ECO:0007669"/>
    <property type="project" value="UniProtKB-UniRule"/>
</dbReference>
<evidence type="ECO:0000313" key="24">
    <source>
        <dbReference type="Proteomes" id="UP000228641"/>
    </source>
</evidence>
<dbReference type="Proteomes" id="UP000229630">
    <property type="component" value="Chromosome 1"/>
</dbReference>
<dbReference type="Proteomes" id="UP000230742">
    <property type="component" value="Chromosome 1"/>
</dbReference>
<evidence type="ECO:0000313" key="16">
    <source>
        <dbReference type="EMBL" id="PJF00109.1"/>
    </source>
</evidence>
<evidence type="ECO:0000313" key="9">
    <source>
        <dbReference type="EMBL" id="ATV53688.1"/>
    </source>
</evidence>
<dbReference type="Proteomes" id="UP000229884">
    <property type="component" value="Unassembled WGS sequence"/>
</dbReference>
<evidence type="ECO:0000313" key="15">
    <source>
        <dbReference type="EMBL" id="PIN28215.1"/>
    </source>
</evidence>
<proteinExistence type="inferred from homology"/>
<evidence type="ECO:0000313" key="11">
    <source>
        <dbReference type="EMBL" id="BAU17197.1"/>
    </source>
</evidence>
<dbReference type="Proteomes" id="UP000067008">
    <property type="component" value="Chromosome 2"/>
</dbReference>
<evidence type="ECO:0000313" key="7">
    <source>
        <dbReference type="EMBL" id="ATV25669.1"/>
    </source>
</evidence>
<reference evidence="16 24" key="6">
    <citation type="submission" date="2017-11" db="EMBL/GenBank/DDBJ databases">
        <title>Genome sequencing of Prevotella intermedia KCOM 1779.</title>
        <authorList>
            <person name="Kook J.-K."/>
            <person name="Park S.-N."/>
            <person name="Lim Y.K."/>
        </authorList>
    </citation>
    <scope>NUCLEOTIDE SEQUENCE [LARGE SCALE GENOMIC DNA]</scope>
    <source>
        <strain evidence="16 24">KCOM 1779</strain>
    </source>
</reference>
<evidence type="ECO:0000313" key="23">
    <source>
        <dbReference type="Proteomes" id="UP000219058"/>
    </source>
</evidence>
<dbReference type="Pfam" id="PF02609">
    <property type="entry name" value="Exonuc_VII_S"/>
    <property type="match status" value="1"/>
</dbReference>